<dbReference type="SUPFAM" id="SSF48403">
    <property type="entry name" value="Ankyrin repeat"/>
    <property type="match status" value="1"/>
</dbReference>
<dbReference type="InterPro" id="IPR002110">
    <property type="entry name" value="Ankyrin_rpt"/>
</dbReference>
<evidence type="ECO:0000313" key="2">
    <source>
        <dbReference type="EMBL" id="GED28230.1"/>
    </source>
</evidence>
<evidence type="ECO:0000256" key="1">
    <source>
        <dbReference type="PROSITE-ProRule" id="PRU00023"/>
    </source>
</evidence>
<dbReference type="Proteomes" id="UP000317180">
    <property type="component" value="Unassembled WGS sequence"/>
</dbReference>
<dbReference type="Pfam" id="PF13637">
    <property type="entry name" value="Ank_4"/>
    <property type="match status" value="1"/>
</dbReference>
<dbReference type="Gene3D" id="1.25.40.20">
    <property type="entry name" value="Ankyrin repeat-containing domain"/>
    <property type="match status" value="1"/>
</dbReference>
<name>A0ABQ0SWA5_9BACL</name>
<dbReference type="PROSITE" id="PS50088">
    <property type="entry name" value="ANK_REPEAT"/>
    <property type="match status" value="1"/>
</dbReference>
<gene>
    <name evidence="2" type="ORF">BAG01nite_43320</name>
</gene>
<dbReference type="EMBL" id="BJOD01000063">
    <property type="protein sequence ID" value="GED28230.1"/>
    <property type="molecule type" value="Genomic_DNA"/>
</dbReference>
<keyword evidence="1" id="KW-0040">ANK repeat</keyword>
<feature type="repeat" description="ANK" evidence="1">
    <location>
        <begin position="37"/>
        <end position="69"/>
    </location>
</feature>
<evidence type="ECO:0008006" key="4">
    <source>
        <dbReference type="Google" id="ProtNLM"/>
    </source>
</evidence>
<proteinExistence type="predicted"/>
<protein>
    <recommendedName>
        <fullName evidence="4">Ankyrin repeat domain-containing protein</fullName>
    </recommendedName>
</protein>
<sequence length="86" mass="9910">MAYTFEDLYEAAEMDDFDEVKRILQKQPALIHGKDEYEFSVLHAAVMTENEELIEFLLGQGADVRASNDEELPRCISFCIRRLPPS</sequence>
<dbReference type="RefSeq" id="WP_242507406.1">
    <property type="nucleotide sequence ID" value="NZ_BJOD01000063.1"/>
</dbReference>
<organism evidence="2 3">
    <name type="scientific">Brevibacillus agri</name>
    <dbReference type="NCBI Taxonomy" id="51101"/>
    <lineage>
        <taxon>Bacteria</taxon>
        <taxon>Bacillati</taxon>
        <taxon>Bacillota</taxon>
        <taxon>Bacilli</taxon>
        <taxon>Bacillales</taxon>
        <taxon>Paenibacillaceae</taxon>
        <taxon>Brevibacillus</taxon>
    </lineage>
</organism>
<dbReference type="InterPro" id="IPR036770">
    <property type="entry name" value="Ankyrin_rpt-contain_sf"/>
</dbReference>
<reference evidence="2 3" key="1">
    <citation type="submission" date="2019-06" db="EMBL/GenBank/DDBJ databases">
        <title>Whole genome shotgun sequence of Brevibacillus agri NBRC 15538.</title>
        <authorList>
            <person name="Hosoyama A."/>
            <person name="Uohara A."/>
            <person name="Ohji S."/>
            <person name="Ichikawa N."/>
        </authorList>
    </citation>
    <scope>NUCLEOTIDE SEQUENCE [LARGE SCALE GENOMIC DNA]</scope>
    <source>
        <strain evidence="2 3">NBRC 15538</strain>
    </source>
</reference>
<comment type="caution">
    <text evidence="2">The sequence shown here is derived from an EMBL/GenBank/DDBJ whole genome shotgun (WGS) entry which is preliminary data.</text>
</comment>
<keyword evidence="3" id="KW-1185">Reference proteome</keyword>
<accession>A0ABQ0SWA5</accession>
<evidence type="ECO:0000313" key="3">
    <source>
        <dbReference type="Proteomes" id="UP000317180"/>
    </source>
</evidence>
<dbReference type="PROSITE" id="PS50297">
    <property type="entry name" value="ANK_REP_REGION"/>
    <property type="match status" value="1"/>
</dbReference>
<dbReference type="GeneID" id="82813981"/>